<evidence type="ECO:0000313" key="3">
    <source>
        <dbReference type="EMBL" id="MFC3680108.1"/>
    </source>
</evidence>
<dbReference type="RefSeq" id="WP_376865953.1">
    <property type="nucleotide sequence ID" value="NZ_JBHRYB010000005.1"/>
</dbReference>
<name>A0ABV7VT08_9GAMM</name>
<reference evidence="4" key="1">
    <citation type="journal article" date="2019" name="Int. J. Syst. Evol. Microbiol.">
        <title>The Global Catalogue of Microorganisms (GCM) 10K type strain sequencing project: providing services to taxonomists for standard genome sequencing and annotation.</title>
        <authorList>
            <consortium name="The Broad Institute Genomics Platform"/>
            <consortium name="The Broad Institute Genome Sequencing Center for Infectious Disease"/>
            <person name="Wu L."/>
            <person name="Ma J."/>
        </authorList>
    </citation>
    <scope>NUCLEOTIDE SEQUENCE [LARGE SCALE GENOMIC DNA]</scope>
    <source>
        <strain evidence="4">KCTC 42424</strain>
    </source>
</reference>
<accession>A0ABV7VT08</accession>
<evidence type="ECO:0000259" key="2">
    <source>
        <dbReference type="Pfam" id="PF14331"/>
    </source>
</evidence>
<feature type="transmembrane region" description="Helical" evidence="1">
    <location>
        <begin position="408"/>
        <end position="428"/>
    </location>
</feature>
<sequence>MKTFLKILLWLFIILLISAVVMSVTYLLERPMIEGAYALSAIFGIWLSILIIRKLFIRYRARNQVKNILNAGSGEADQDDLGMTPAELSRSLRTGWNRTVRALKRSQLKFQGDPLYVLPWYMIFGRPTSGKSTSLRNARLLLPSIDLSEKNEGSTLNIEWWLHEEGIVIDTAGRYAVPDNMERDRKEWTQLLGMVARHKQKEPINGVILVVAADRLLNAGDDELLEEGRQVRNSINRMMEKLEVKVPVYLMVTKSDLIPGFSDWAGHLPDEVKMQAMGYLNESDSGDYSAITNLALDNVIERVKDLRLMMLEQNSDLSDQVLMLPSSLEQLRNGLQTFIKTALKGNAYQEAPPFRGLYFSSSLHDDQGKTVREGLFLHDIFTRIMPSDRSLLINLPSAVRLRRAFERYAFGISGALTFVALVGLTALFNSDREALSDIYTNYSGSKIDISSGTLNTDVRLENLYRMKTLIESLEAYQDASVVPWSLLTGNLNPVENMKEEYVRSVQQSLLLPYDRNLKPIIDGIDRNNISSLAGGLVRRINILQDRINPPEDEEAEGNLPIGKDYITAQDAGVTADSSSLFSDIYISYVDWNPSLISLTDEKINLQSGLLYLIKNNHGDYSWIIQWADAQGFDAVRIKDYWGGSISLVEPPVIEPAYTLEGYEFIQSFLDEFQKANSDDKQLTEVKQDFDQYYQREYIKAWITFAQNFDEGKLKQRDRDEWANLLDRMATSDNPYFRLMEDMHTQLSPFENSDYPSKDKLALFTEIQSYSISDGRKGRANTKLLKKALGKFGKVGKLAKKGLKIHKKATKGSGGGDDTDSVLDDAVKSVDAYKQALAEVAFKASSRSQSLDSITTLFTSPDAPEKGNGPVASAWSSVKQLQALVGRPVSTTRLFWQLFTGPINTAYDYMQRESSCEIQNRWENNVLAALDGVPRNELGNTLVGEGGLLWNFVNNEVSPFVSKQYKRGYIKSDINNRSLQLEETFLDVINKASNGAFVVGNEFIVSMNALPSGTNPDAEASPYATFIDLHCSEGTQTMANYNYPTQHDFNWSLEKCGDVTLRIDIGQLMLTKNYNGVKGFGKFLTDFHDGRRVFTPADFPNHQVQLDNLNVRYIDLNYEIRGQRPVVQTLDTVPLDLPATIAYCW</sequence>
<organism evidence="3 4">
    <name type="scientific">Bacterioplanoides pacificum</name>
    <dbReference type="NCBI Taxonomy" id="1171596"/>
    <lineage>
        <taxon>Bacteria</taxon>
        <taxon>Pseudomonadati</taxon>
        <taxon>Pseudomonadota</taxon>
        <taxon>Gammaproteobacteria</taxon>
        <taxon>Oceanospirillales</taxon>
        <taxon>Oceanospirillaceae</taxon>
        <taxon>Bacterioplanoides</taxon>
    </lineage>
</organism>
<evidence type="ECO:0000256" key="1">
    <source>
        <dbReference type="SAM" id="Phobius"/>
    </source>
</evidence>
<gene>
    <name evidence="3" type="ORF">ACFOMG_08305</name>
</gene>
<dbReference type="Gene3D" id="3.40.50.300">
    <property type="entry name" value="P-loop containing nucleotide triphosphate hydrolases"/>
    <property type="match status" value="1"/>
</dbReference>
<dbReference type="InterPro" id="IPR025743">
    <property type="entry name" value="TssM1_N"/>
</dbReference>
<keyword evidence="4" id="KW-1185">Reference proteome</keyword>
<protein>
    <submittedName>
        <fullName evidence="3">Type VI secretion protein IcmF/TssM N-terminal domain-containing protein</fullName>
    </submittedName>
</protein>
<keyword evidence="1" id="KW-1133">Transmembrane helix</keyword>
<feature type="transmembrane region" description="Helical" evidence="1">
    <location>
        <begin position="7"/>
        <end position="28"/>
    </location>
</feature>
<dbReference type="InterPro" id="IPR027417">
    <property type="entry name" value="P-loop_NTPase"/>
</dbReference>
<dbReference type="Pfam" id="PF14331">
    <property type="entry name" value="IcmF-related_N"/>
    <property type="match status" value="1"/>
</dbReference>
<proteinExistence type="predicted"/>
<feature type="domain" description="Type VI secretion system component TssM1 N-terminal" evidence="2">
    <location>
        <begin position="182"/>
        <end position="410"/>
    </location>
</feature>
<feature type="transmembrane region" description="Helical" evidence="1">
    <location>
        <begin position="34"/>
        <end position="52"/>
    </location>
</feature>
<dbReference type="PANTHER" id="PTHR36153:SF1">
    <property type="entry name" value="TYPE VI SECRETION SYSTEM COMPONENT TSSM1"/>
    <property type="match status" value="1"/>
</dbReference>
<dbReference type="EMBL" id="JBHRYB010000005">
    <property type="protein sequence ID" value="MFC3680108.1"/>
    <property type="molecule type" value="Genomic_DNA"/>
</dbReference>
<comment type="caution">
    <text evidence="3">The sequence shown here is derived from an EMBL/GenBank/DDBJ whole genome shotgun (WGS) entry which is preliminary data.</text>
</comment>
<dbReference type="Proteomes" id="UP001595722">
    <property type="component" value="Unassembled WGS sequence"/>
</dbReference>
<keyword evidence="1" id="KW-0472">Membrane</keyword>
<keyword evidence="1" id="KW-0812">Transmembrane</keyword>
<dbReference type="SUPFAM" id="SSF52540">
    <property type="entry name" value="P-loop containing nucleoside triphosphate hydrolases"/>
    <property type="match status" value="1"/>
</dbReference>
<evidence type="ECO:0000313" key="4">
    <source>
        <dbReference type="Proteomes" id="UP001595722"/>
    </source>
</evidence>
<dbReference type="PANTHER" id="PTHR36153">
    <property type="entry name" value="INNER MEMBRANE PROTEIN-RELATED"/>
    <property type="match status" value="1"/>
</dbReference>
<dbReference type="InterPro" id="IPR053156">
    <property type="entry name" value="T6SS_TssM-like"/>
</dbReference>